<reference evidence="3" key="1">
    <citation type="submission" date="2015-09" db="EMBL/GenBank/DDBJ databases">
        <authorList>
            <person name="Fill T.P."/>
            <person name="Baretta J.F."/>
            <person name="de Almeida L.G."/>
            <person name="Rocha M."/>
            <person name="de Souza D.H."/>
            <person name="Malavazi I."/>
            <person name="Cerdeira L.T."/>
            <person name="Hong H."/>
            <person name="Samborskyy M."/>
            <person name="de Vasconcelos A.T."/>
            <person name="Leadlay P."/>
            <person name="Rodrigues-Filho E."/>
        </authorList>
    </citation>
    <scope>NUCLEOTIDE SEQUENCE [LARGE SCALE GENOMIC DNA]</scope>
    <source>
        <strain evidence="3">LaBioMMi 136</strain>
    </source>
</reference>
<protein>
    <submittedName>
        <fullName evidence="2">Uncharacterized protein</fullName>
    </submittedName>
</protein>
<evidence type="ECO:0000313" key="2">
    <source>
        <dbReference type="EMBL" id="OOQ88209.1"/>
    </source>
</evidence>
<sequence>MTHALEQLGSVGLNPRLELSYLLFMSGDAISHLSAHTLQRIESPGRRVDELIDFGHHRCQLNLLILQRCGLSHPTAMLFLHDVLGLRNGTSGTFSDFGSIVDDGKTATASLVIPRWSPDTDWERAVVLLAMGAGAERDITDRLNDESLDILLSGSDSLHKIKPIHQQPTSADGRDALSVIMTCTPDDYAGIWAGAKRTNPAWRTALPISGPSLPRQQAHQAPSISPERPAKAPRSRDLHCSRPQAWRRITER</sequence>
<organism evidence="2 3">
    <name type="scientific">Penicillium brasilianum</name>
    <dbReference type="NCBI Taxonomy" id="104259"/>
    <lineage>
        <taxon>Eukaryota</taxon>
        <taxon>Fungi</taxon>
        <taxon>Dikarya</taxon>
        <taxon>Ascomycota</taxon>
        <taxon>Pezizomycotina</taxon>
        <taxon>Eurotiomycetes</taxon>
        <taxon>Eurotiomycetidae</taxon>
        <taxon>Eurotiales</taxon>
        <taxon>Aspergillaceae</taxon>
        <taxon>Penicillium</taxon>
    </lineage>
</organism>
<dbReference type="AlphaFoldDB" id="A0A1S9RRR9"/>
<dbReference type="Proteomes" id="UP000190744">
    <property type="component" value="Unassembled WGS sequence"/>
</dbReference>
<feature type="region of interest" description="Disordered" evidence="1">
    <location>
        <begin position="209"/>
        <end position="252"/>
    </location>
</feature>
<accession>A0A1S9RRR9</accession>
<gene>
    <name evidence="2" type="ORF">PEBR_14311</name>
</gene>
<evidence type="ECO:0000313" key="3">
    <source>
        <dbReference type="Proteomes" id="UP000190744"/>
    </source>
</evidence>
<proteinExistence type="predicted"/>
<feature type="compositionally biased region" description="Basic and acidic residues" evidence="1">
    <location>
        <begin position="228"/>
        <end position="240"/>
    </location>
</feature>
<evidence type="ECO:0000256" key="1">
    <source>
        <dbReference type="SAM" id="MobiDB-lite"/>
    </source>
</evidence>
<dbReference type="EMBL" id="LJBN01000120">
    <property type="protein sequence ID" value="OOQ88209.1"/>
    <property type="molecule type" value="Genomic_DNA"/>
</dbReference>
<feature type="compositionally biased region" description="Polar residues" evidence="1">
    <location>
        <begin position="214"/>
        <end position="223"/>
    </location>
</feature>
<comment type="caution">
    <text evidence="2">The sequence shown here is derived from an EMBL/GenBank/DDBJ whole genome shotgun (WGS) entry which is preliminary data.</text>
</comment>
<name>A0A1S9RRR9_PENBI</name>